<evidence type="ECO:0008006" key="3">
    <source>
        <dbReference type="Google" id="ProtNLM"/>
    </source>
</evidence>
<dbReference type="SUPFAM" id="SSF52821">
    <property type="entry name" value="Rhodanese/Cell cycle control phosphatase"/>
    <property type="match status" value="1"/>
</dbReference>
<dbReference type="EMBL" id="LJSK01000242">
    <property type="protein sequence ID" value="KPI84655.1"/>
    <property type="molecule type" value="Genomic_DNA"/>
</dbReference>
<dbReference type="VEuPathDB" id="TriTrypDB:Lsey_0242_0110"/>
<keyword evidence="2" id="KW-1185">Reference proteome</keyword>
<dbReference type="Proteomes" id="UP000038009">
    <property type="component" value="Unassembled WGS sequence"/>
</dbReference>
<accession>A0A0N1IJ09</accession>
<dbReference type="CDD" id="cd00158">
    <property type="entry name" value="RHOD"/>
    <property type="match status" value="1"/>
</dbReference>
<name>A0A0N1IJ09_LEPSE</name>
<dbReference type="OrthoDB" id="277723at2759"/>
<evidence type="ECO:0000313" key="1">
    <source>
        <dbReference type="EMBL" id="KPI84655.1"/>
    </source>
</evidence>
<organism evidence="1 2">
    <name type="scientific">Leptomonas seymouri</name>
    <dbReference type="NCBI Taxonomy" id="5684"/>
    <lineage>
        <taxon>Eukaryota</taxon>
        <taxon>Discoba</taxon>
        <taxon>Euglenozoa</taxon>
        <taxon>Kinetoplastea</taxon>
        <taxon>Metakinetoplastina</taxon>
        <taxon>Trypanosomatida</taxon>
        <taxon>Trypanosomatidae</taxon>
        <taxon>Leishmaniinae</taxon>
        <taxon>Leptomonas</taxon>
    </lineage>
</organism>
<gene>
    <name evidence="1" type="ORF">ABL78_6296</name>
</gene>
<protein>
    <recommendedName>
        <fullName evidence="3">Rhodanese domain-containing protein</fullName>
    </recommendedName>
</protein>
<dbReference type="AlphaFoldDB" id="A0A0N1IJ09"/>
<evidence type="ECO:0000313" key="2">
    <source>
        <dbReference type="Proteomes" id="UP000038009"/>
    </source>
</evidence>
<dbReference type="Gene3D" id="3.40.250.10">
    <property type="entry name" value="Rhodanese-like domain"/>
    <property type="match status" value="1"/>
</dbReference>
<reference evidence="1 2" key="1">
    <citation type="journal article" date="2015" name="PLoS Pathog.">
        <title>Leptomonas seymouri: Adaptations to the Dixenous Life Cycle Analyzed by Genome Sequencing, Transcriptome Profiling and Co-infection with Leishmania donovani.</title>
        <authorList>
            <person name="Kraeva N."/>
            <person name="Butenko A."/>
            <person name="Hlavacova J."/>
            <person name="Kostygov A."/>
            <person name="Myskova J."/>
            <person name="Grybchuk D."/>
            <person name="Lestinova T."/>
            <person name="Votypka J."/>
            <person name="Volf P."/>
            <person name="Opperdoes F."/>
            <person name="Flegontov P."/>
            <person name="Lukes J."/>
            <person name="Yurchenko V."/>
        </authorList>
    </citation>
    <scope>NUCLEOTIDE SEQUENCE [LARGE SCALE GENOMIC DNA]</scope>
    <source>
        <strain evidence="1 2">ATCC 30220</strain>
    </source>
</reference>
<comment type="caution">
    <text evidence="1">The sequence shown here is derived from an EMBL/GenBank/DDBJ whole genome shotgun (WGS) entry which is preliminary data.</text>
</comment>
<proteinExistence type="predicted"/>
<dbReference type="OMA" id="QRAVNAC"/>
<dbReference type="InterPro" id="IPR036873">
    <property type="entry name" value="Rhodanese-like_dom_sf"/>
</dbReference>
<sequence>MAQWIPKTAWRVSNLNKRYGTLYMSKGYAALDPQCGLDAYASLQHNVSSEAVRKLIAANGGLSAGAVVIDVRSEAERRQQPIVSSAVVALHPHDILSGAAGPILPSHKSRAEMFVVASESQRAVNACAALRRWGYKNVLAVSASAAMEALTEAEALEAVAAGASVESGGKSQ</sequence>